<dbReference type="OrthoDB" id="7847979at2"/>
<organism evidence="1 2">
    <name type="scientific">Roseibium album</name>
    <dbReference type="NCBI Taxonomy" id="311410"/>
    <lineage>
        <taxon>Bacteria</taxon>
        <taxon>Pseudomonadati</taxon>
        <taxon>Pseudomonadota</taxon>
        <taxon>Alphaproteobacteria</taxon>
        <taxon>Hyphomicrobiales</taxon>
        <taxon>Stappiaceae</taxon>
        <taxon>Roseibium</taxon>
    </lineage>
</organism>
<reference evidence="2" key="1">
    <citation type="submission" date="2015-07" db="EMBL/GenBank/DDBJ databases">
        <authorList>
            <person name="Rodrigo-Torres Lidia"/>
            <person name="Arahal R.David."/>
        </authorList>
    </citation>
    <scope>NUCLEOTIDE SEQUENCE [LARGE SCALE GENOMIC DNA]</scope>
    <source>
        <strain evidence="2">CECT 5096</strain>
    </source>
</reference>
<protein>
    <submittedName>
        <fullName evidence="1">Uncharacterized protein</fullName>
    </submittedName>
</protein>
<proteinExistence type="predicted"/>
<dbReference type="GeneID" id="97670906"/>
<dbReference type="AlphaFoldDB" id="A0A0M7ADI9"/>
<name>A0A0M7ADI9_9HYPH</name>
<sequence>MIDRTYKKRKTGTLKEAQSALVQMCGGPAAAAEFCRVTSTTLFNYTDDSATNSSKNMPVDIVTELETHAEFPAVTEYLADQSGYIMYKVDFTDRKSQLHIDIIETGEEVSKLFRDWAQFIADGVIDKSEARKLLKINQDVVRTLMRMRSDLISQIDDPDIPDGTP</sequence>
<evidence type="ECO:0000313" key="1">
    <source>
        <dbReference type="EMBL" id="CTQ73205.1"/>
    </source>
</evidence>
<dbReference type="Proteomes" id="UP000049983">
    <property type="component" value="Unassembled WGS sequence"/>
</dbReference>
<accession>A0A0M7ADI9</accession>
<dbReference type="STRING" id="311410.LA5095_00428"/>
<evidence type="ECO:0000313" key="2">
    <source>
        <dbReference type="Proteomes" id="UP000049983"/>
    </source>
</evidence>
<gene>
    <name evidence="1" type="ORF">LA5096_03568</name>
</gene>
<keyword evidence="2" id="KW-1185">Reference proteome</keyword>
<dbReference type="EMBL" id="CXWC01000011">
    <property type="protein sequence ID" value="CTQ73205.1"/>
    <property type="molecule type" value="Genomic_DNA"/>
</dbReference>
<dbReference type="RefSeq" id="WP_051645002.1">
    <property type="nucleotide sequence ID" value="NZ_CANKXR010000001.1"/>
</dbReference>